<name>A0A821UXI5_9BILA</name>
<protein>
    <submittedName>
        <fullName evidence="1">Uncharacterized protein</fullName>
    </submittedName>
</protein>
<proteinExistence type="predicted"/>
<comment type="caution">
    <text evidence="1">The sequence shown here is derived from an EMBL/GenBank/DDBJ whole genome shotgun (WGS) entry which is preliminary data.</text>
</comment>
<evidence type="ECO:0000313" key="2">
    <source>
        <dbReference type="EMBL" id="CAF4968490.1"/>
    </source>
</evidence>
<feature type="non-terminal residue" evidence="1">
    <location>
        <position position="1"/>
    </location>
</feature>
<accession>A0A821UXI5</accession>
<gene>
    <name evidence="1" type="ORF">UJA718_LOCUS45346</name>
    <name evidence="2" type="ORF">UJA718_LOCUS48616</name>
</gene>
<dbReference type="EMBL" id="CAJOBP010098233">
    <property type="protein sequence ID" value="CAF4968490.1"/>
    <property type="molecule type" value="Genomic_DNA"/>
</dbReference>
<reference evidence="1" key="1">
    <citation type="submission" date="2021-02" db="EMBL/GenBank/DDBJ databases">
        <authorList>
            <person name="Nowell W R."/>
        </authorList>
    </citation>
    <scope>NUCLEOTIDE SEQUENCE</scope>
</reference>
<organism evidence="1 3">
    <name type="scientific">Rotaria socialis</name>
    <dbReference type="NCBI Taxonomy" id="392032"/>
    <lineage>
        <taxon>Eukaryota</taxon>
        <taxon>Metazoa</taxon>
        <taxon>Spiralia</taxon>
        <taxon>Gnathifera</taxon>
        <taxon>Rotifera</taxon>
        <taxon>Eurotatoria</taxon>
        <taxon>Bdelloidea</taxon>
        <taxon>Philodinida</taxon>
        <taxon>Philodinidae</taxon>
        <taxon>Rotaria</taxon>
    </lineage>
</organism>
<sequence>MLCDFNNDYASISSVSNTLDSAECDFDPIAFEAFLNDFLSNDASIL</sequence>
<evidence type="ECO:0000313" key="1">
    <source>
        <dbReference type="EMBL" id="CAF4897246.1"/>
    </source>
</evidence>
<dbReference type="EMBL" id="CAJOBP010075503">
    <property type="protein sequence ID" value="CAF4897246.1"/>
    <property type="molecule type" value="Genomic_DNA"/>
</dbReference>
<keyword evidence="3" id="KW-1185">Reference proteome</keyword>
<evidence type="ECO:0000313" key="3">
    <source>
        <dbReference type="Proteomes" id="UP000663873"/>
    </source>
</evidence>
<dbReference type="AlphaFoldDB" id="A0A821UXI5"/>
<dbReference type="Proteomes" id="UP000663873">
    <property type="component" value="Unassembled WGS sequence"/>
</dbReference>